<dbReference type="Pfam" id="PF14223">
    <property type="entry name" value="Retrotran_gag_2"/>
    <property type="match status" value="1"/>
</dbReference>
<keyword evidence="3" id="KW-1185">Reference proteome</keyword>
<keyword evidence="1" id="KW-0472">Membrane</keyword>
<feature type="transmembrane region" description="Helical" evidence="1">
    <location>
        <begin position="335"/>
        <end position="357"/>
    </location>
</feature>
<gene>
    <name evidence="4" type="primary">LOC107887505</name>
</gene>
<name>A0ABM3B4B9_GOSHI</name>
<dbReference type="PANTHER" id="PTHR47481">
    <property type="match status" value="1"/>
</dbReference>
<feature type="transmembrane region" description="Helical" evidence="1">
    <location>
        <begin position="302"/>
        <end position="323"/>
    </location>
</feature>
<feature type="transmembrane region" description="Helical" evidence="1">
    <location>
        <begin position="363"/>
        <end position="381"/>
    </location>
</feature>
<dbReference type="RefSeq" id="XP_040961884.1">
    <property type="nucleotide sequence ID" value="XM_041105950.1"/>
</dbReference>
<dbReference type="Pfam" id="PF13976">
    <property type="entry name" value="gag_pre-integrs"/>
    <property type="match status" value="1"/>
</dbReference>
<accession>A0ABM3B4B9</accession>
<feature type="domain" description="GAG-pre-integrase" evidence="2">
    <location>
        <begin position="418"/>
        <end position="494"/>
    </location>
</feature>
<evidence type="ECO:0000313" key="3">
    <source>
        <dbReference type="Proteomes" id="UP000818029"/>
    </source>
</evidence>
<proteinExistence type="predicted"/>
<keyword evidence="1" id="KW-0812">Transmembrane</keyword>
<dbReference type="InterPro" id="IPR025724">
    <property type="entry name" value="GAG-pre-integrase_dom"/>
</dbReference>
<dbReference type="Gene3D" id="3.30.420.10">
    <property type="entry name" value="Ribonuclease H-like superfamily/Ribonuclease H"/>
    <property type="match status" value="1"/>
</dbReference>
<dbReference type="GeneID" id="107887505"/>
<evidence type="ECO:0000259" key="2">
    <source>
        <dbReference type="Pfam" id="PF13976"/>
    </source>
</evidence>
<dbReference type="PANTHER" id="PTHR47481:SF10">
    <property type="entry name" value="COPIA-LIKE POLYPROTEIN_RETROTRANSPOSON"/>
    <property type="match status" value="1"/>
</dbReference>
<dbReference type="InterPro" id="IPR012337">
    <property type="entry name" value="RNaseH-like_sf"/>
</dbReference>
<evidence type="ECO:0000313" key="4">
    <source>
        <dbReference type="RefSeq" id="XP_040961884.1"/>
    </source>
</evidence>
<organism evidence="3 4">
    <name type="scientific">Gossypium hirsutum</name>
    <name type="common">Upland cotton</name>
    <name type="synonym">Gossypium mexicanum</name>
    <dbReference type="NCBI Taxonomy" id="3635"/>
    <lineage>
        <taxon>Eukaryota</taxon>
        <taxon>Viridiplantae</taxon>
        <taxon>Streptophyta</taxon>
        <taxon>Embryophyta</taxon>
        <taxon>Tracheophyta</taxon>
        <taxon>Spermatophyta</taxon>
        <taxon>Magnoliopsida</taxon>
        <taxon>eudicotyledons</taxon>
        <taxon>Gunneridae</taxon>
        <taxon>Pentapetalae</taxon>
        <taxon>rosids</taxon>
        <taxon>malvids</taxon>
        <taxon>Malvales</taxon>
        <taxon>Malvaceae</taxon>
        <taxon>Malvoideae</taxon>
        <taxon>Gossypium</taxon>
    </lineage>
</organism>
<reference evidence="4" key="2">
    <citation type="submission" date="2025-08" db="UniProtKB">
        <authorList>
            <consortium name="RefSeq"/>
        </authorList>
    </citation>
    <scope>IDENTIFICATION</scope>
</reference>
<reference evidence="3" key="1">
    <citation type="journal article" date="2020" name="Nat. Genet.">
        <title>Genomic diversifications of five Gossypium allopolyploid species and their impact on cotton improvement.</title>
        <authorList>
            <person name="Chen Z.J."/>
            <person name="Sreedasyam A."/>
            <person name="Ando A."/>
            <person name="Song Q."/>
            <person name="De Santiago L.M."/>
            <person name="Hulse-Kemp A.M."/>
            <person name="Ding M."/>
            <person name="Ye W."/>
            <person name="Kirkbride R.C."/>
            <person name="Jenkins J."/>
            <person name="Plott C."/>
            <person name="Lovell J."/>
            <person name="Lin Y.M."/>
            <person name="Vaughn R."/>
            <person name="Liu B."/>
            <person name="Simpson S."/>
            <person name="Scheffler B.E."/>
            <person name="Wen L."/>
            <person name="Saski C.A."/>
            <person name="Grover C.E."/>
            <person name="Hu G."/>
            <person name="Conover J.L."/>
            <person name="Carlson J.W."/>
            <person name="Shu S."/>
            <person name="Boston L.B."/>
            <person name="Williams M."/>
            <person name="Peterson D.G."/>
            <person name="McGee K."/>
            <person name="Jones D.C."/>
            <person name="Wendel J.F."/>
            <person name="Stelly D.M."/>
            <person name="Grimwood J."/>
            <person name="Schmutz J."/>
        </authorList>
    </citation>
    <scope>NUCLEOTIDE SEQUENCE [LARGE SCALE GENOMIC DNA]</scope>
    <source>
        <strain evidence="3">cv. TM-1</strain>
    </source>
</reference>
<dbReference type="SUPFAM" id="SSF53098">
    <property type="entry name" value="Ribonuclease H-like"/>
    <property type="match status" value="1"/>
</dbReference>
<dbReference type="Proteomes" id="UP000818029">
    <property type="component" value="Chromosome A03"/>
</dbReference>
<evidence type="ECO:0000256" key="1">
    <source>
        <dbReference type="SAM" id="Phobius"/>
    </source>
</evidence>
<dbReference type="InterPro" id="IPR036397">
    <property type="entry name" value="RNaseH_sf"/>
</dbReference>
<protein>
    <submittedName>
        <fullName evidence="4">Uncharacterized protein isoform X1</fullName>
    </submittedName>
</protein>
<sequence>MATDSVPADDTPRHSLNTEEAVYSQGLGSGTPTVHYFAKHDTIKLAAHNYLLWKHQILLILEGSGLEGFVLGTVAVSPAFLAGSEGQLVENPVFLAHKKQDKFLASWLLSTVTDEVLVHLTAATTSFDVWTAIERRFGATSTLKISSMRHALYSIKKSNLTITEYLSKVKTLCDNLTAVGSLVTEAEQVSVILTGLSVEYESVCVFASASPISLDLLTDMLLDCKTRQLVLLTEVPLQANLATRSSDHIDVQSFLSLRKLSMGTKGLVEVGLVDGLVEVVEAGLALDLNASCVGKLAILSKIAIIVLMKVFLVLLILLQSTILRFLIMDNFSLHVLLLLIAVARFLHQLLFLLRFLLDLLLRSPLISFGIPILVPLIIFHLKHPISLMPLPTQVQVMLLWETDIQTGTTLLEGHMHEGLYPFQFSKTSSTKISSSAQTFCPPLLNNTQISSSSIWHNRLGHPCNNTLAHVLKSCNVSFRQNSLPSICTACQLEKAHKLPFGSSHTIYFSPFELVVTDVWGLAHVTSNGFTYYVSFVDMFSRYTWIYFLKSKSDVLQCFLDFHQMVKT</sequence>
<keyword evidence="1" id="KW-1133">Transmembrane helix</keyword>